<evidence type="ECO:0000313" key="5">
    <source>
        <dbReference type="Proteomes" id="UP000631300"/>
    </source>
</evidence>
<feature type="chain" id="PRO_5036943195" description="BD-FAE-like domain-containing protein" evidence="2">
    <location>
        <begin position="22"/>
        <end position="292"/>
    </location>
</feature>
<dbReference type="PANTHER" id="PTHR48081">
    <property type="entry name" value="AB HYDROLASE SUPERFAMILY PROTEIN C4A8.06C"/>
    <property type="match status" value="1"/>
</dbReference>
<dbReference type="RefSeq" id="WP_189404114.1">
    <property type="nucleotide sequence ID" value="NZ_BMXP01000002.1"/>
</dbReference>
<feature type="domain" description="BD-FAE-like" evidence="3">
    <location>
        <begin position="46"/>
        <end position="247"/>
    </location>
</feature>
<organism evidence="4 5">
    <name type="scientific">Alteromonas halophila</name>
    <dbReference type="NCBI Taxonomy" id="516698"/>
    <lineage>
        <taxon>Bacteria</taxon>
        <taxon>Pseudomonadati</taxon>
        <taxon>Pseudomonadota</taxon>
        <taxon>Gammaproteobacteria</taxon>
        <taxon>Alteromonadales</taxon>
        <taxon>Alteromonadaceae</taxon>
        <taxon>Alteromonas/Salinimonas group</taxon>
        <taxon>Alteromonas</taxon>
    </lineage>
</organism>
<dbReference type="InterPro" id="IPR050300">
    <property type="entry name" value="GDXG_lipolytic_enzyme"/>
</dbReference>
<dbReference type="Gene3D" id="3.40.50.1820">
    <property type="entry name" value="alpha/beta hydrolase"/>
    <property type="match status" value="1"/>
</dbReference>
<dbReference type="InterPro" id="IPR049492">
    <property type="entry name" value="BD-FAE-like_dom"/>
</dbReference>
<evidence type="ECO:0000259" key="3">
    <source>
        <dbReference type="Pfam" id="PF20434"/>
    </source>
</evidence>
<dbReference type="GO" id="GO:0016787">
    <property type="term" value="F:hydrolase activity"/>
    <property type="evidence" value="ECO:0007669"/>
    <property type="project" value="UniProtKB-KW"/>
</dbReference>
<name>A0A918JJZ8_9ALTE</name>
<gene>
    <name evidence="4" type="ORF">GCM10007391_10570</name>
</gene>
<dbReference type="Pfam" id="PF20434">
    <property type="entry name" value="BD-FAE"/>
    <property type="match status" value="1"/>
</dbReference>
<dbReference type="SUPFAM" id="SSF53474">
    <property type="entry name" value="alpha/beta-Hydrolases"/>
    <property type="match status" value="1"/>
</dbReference>
<keyword evidence="2" id="KW-0732">Signal</keyword>
<reference evidence="4" key="1">
    <citation type="journal article" date="2014" name="Int. J. Syst. Evol. Microbiol.">
        <title>Complete genome sequence of Corynebacterium casei LMG S-19264T (=DSM 44701T), isolated from a smear-ripened cheese.</title>
        <authorList>
            <consortium name="US DOE Joint Genome Institute (JGI-PGF)"/>
            <person name="Walter F."/>
            <person name="Albersmeier A."/>
            <person name="Kalinowski J."/>
            <person name="Ruckert C."/>
        </authorList>
    </citation>
    <scope>NUCLEOTIDE SEQUENCE</scope>
    <source>
        <strain evidence="4">KCTC 22164</strain>
    </source>
</reference>
<keyword evidence="1" id="KW-0378">Hydrolase</keyword>
<accession>A0A918JJZ8</accession>
<comment type="caution">
    <text evidence="4">The sequence shown here is derived from an EMBL/GenBank/DDBJ whole genome shotgun (WGS) entry which is preliminary data.</text>
</comment>
<evidence type="ECO:0000313" key="4">
    <source>
        <dbReference type="EMBL" id="GGW79660.1"/>
    </source>
</evidence>
<proteinExistence type="predicted"/>
<protein>
    <recommendedName>
        <fullName evidence="3">BD-FAE-like domain-containing protein</fullName>
    </recommendedName>
</protein>
<feature type="signal peptide" evidence="2">
    <location>
        <begin position="1"/>
        <end position="21"/>
    </location>
</feature>
<dbReference type="EMBL" id="BMXP01000002">
    <property type="protein sequence ID" value="GGW79660.1"/>
    <property type="molecule type" value="Genomic_DNA"/>
</dbReference>
<sequence>MFKFESLIIIALLFISNVAMANEEKYTGLHTDIPIGQIAGTQLSINIAFPTKTSKKASPVILFIHGGGFVSGSKDTKNQQLRNFSKRGYVAASAMYRLAPKHKFPSQIEDIQLAIRFLKANAVRYHLDPDKIIVAGSSAGGYLAVMAGVTGNSDAFSDHGLFSSQNSVVRAVIAQSPPIADFTLPTYQNSLAVQRLADPATTDIQKTLVNMTPATYLDPNDPPFFLSHGSKDPLVPVQMSREFVEELNSIKHDYVYYEVEGGTHSLTKSAPQKAKMVFSELVKFIEKWSGDI</sequence>
<evidence type="ECO:0000256" key="1">
    <source>
        <dbReference type="ARBA" id="ARBA00022801"/>
    </source>
</evidence>
<dbReference type="InterPro" id="IPR029058">
    <property type="entry name" value="AB_hydrolase_fold"/>
</dbReference>
<reference evidence="4" key="2">
    <citation type="submission" date="2020-09" db="EMBL/GenBank/DDBJ databases">
        <authorList>
            <person name="Sun Q."/>
            <person name="Kim S."/>
        </authorList>
    </citation>
    <scope>NUCLEOTIDE SEQUENCE</scope>
    <source>
        <strain evidence="4">KCTC 22164</strain>
    </source>
</reference>
<dbReference type="PANTHER" id="PTHR48081:SF13">
    <property type="entry name" value="ALPHA_BETA HYDROLASE"/>
    <property type="match status" value="1"/>
</dbReference>
<evidence type="ECO:0000256" key="2">
    <source>
        <dbReference type="SAM" id="SignalP"/>
    </source>
</evidence>
<keyword evidence="5" id="KW-1185">Reference proteome</keyword>
<dbReference type="AlphaFoldDB" id="A0A918JJZ8"/>
<dbReference type="Proteomes" id="UP000631300">
    <property type="component" value="Unassembled WGS sequence"/>
</dbReference>